<evidence type="ECO:0000313" key="4">
    <source>
        <dbReference type="EnsemblMetazoa" id="ADAC010313-PA"/>
    </source>
</evidence>
<feature type="region of interest" description="Disordered" evidence="2">
    <location>
        <begin position="64"/>
        <end position="90"/>
    </location>
</feature>
<evidence type="ECO:0000313" key="5">
    <source>
        <dbReference type="Proteomes" id="UP000000673"/>
    </source>
</evidence>
<accession>W5J5I9</accession>
<name>W5J5I9_ANODA</name>
<dbReference type="VEuPathDB" id="VectorBase:ADAC010313"/>
<dbReference type="HOGENOM" id="CLU_853160_0_0_1"/>
<reference evidence="4" key="4">
    <citation type="submission" date="2015-06" db="UniProtKB">
        <authorList>
            <consortium name="EnsemblMetazoa"/>
        </authorList>
    </citation>
    <scope>IDENTIFICATION</scope>
</reference>
<dbReference type="Gene3D" id="1.10.150.50">
    <property type="entry name" value="Transcription Factor, Ets-1"/>
    <property type="match status" value="1"/>
</dbReference>
<dbReference type="eggNOG" id="ENOG502R23N">
    <property type="taxonomic scope" value="Eukaryota"/>
</dbReference>
<protein>
    <submittedName>
        <fullName evidence="3 4">Uncharacterized protein</fullName>
    </submittedName>
</protein>
<reference evidence="3 5" key="1">
    <citation type="journal article" date="2010" name="BMC Genomics">
        <title>Combination of measures distinguishes pre-miRNAs from other stem-loops in the genome of the newly sequenced Anopheles darlingi.</title>
        <authorList>
            <person name="Mendes N.D."/>
            <person name="Freitas A.T."/>
            <person name="Vasconcelos A.T."/>
            <person name="Sagot M.F."/>
        </authorList>
    </citation>
    <scope>NUCLEOTIDE SEQUENCE</scope>
</reference>
<dbReference type="Proteomes" id="UP000000673">
    <property type="component" value="Unassembled WGS sequence"/>
</dbReference>
<dbReference type="EMBL" id="ADMH02002165">
    <property type="protein sequence ID" value="ETN58130.1"/>
    <property type="molecule type" value="Genomic_DNA"/>
</dbReference>
<dbReference type="EnsemblMetazoa" id="ADAC010313-RA">
    <property type="protein sequence ID" value="ADAC010313-PA"/>
    <property type="gene ID" value="ADAC010313"/>
</dbReference>
<dbReference type="STRING" id="43151.W5J5I9"/>
<reference evidence="3" key="2">
    <citation type="submission" date="2010-05" db="EMBL/GenBank/DDBJ databases">
        <authorList>
            <person name="Almeida L.G."/>
            <person name="Nicolas M.F."/>
            <person name="Souza R.C."/>
            <person name="Vasconcelos A.T.R."/>
        </authorList>
    </citation>
    <scope>NUCLEOTIDE SEQUENCE</scope>
</reference>
<evidence type="ECO:0000256" key="2">
    <source>
        <dbReference type="SAM" id="MobiDB-lite"/>
    </source>
</evidence>
<proteinExistence type="predicted"/>
<dbReference type="InterPro" id="IPR013761">
    <property type="entry name" value="SAM/pointed_sf"/>
</dbReference>
<gene>
    <name evidence="3" type="ORF">AND_010313</name>
</gene>
<dbReference type="VEuPathDB" id="VectorBase:ADAR2_010980"/>
<sequence>MDEYVVKWLKEWELDDLVDRFREEEVGERAFRNLPDEIIRELIPKLGKRAIFLTNYACYKQNLQNPPAESAPEIDSQEDDTDTTSEVPVPFRTPPQQVPFSIEEISCITREDQEAKVNLLQLLERTPSAVHLIKKEFFTRKDRDLLSHVVIQHLWPECCEDVLPQDTLLLWSRAVEFLFCHEIASIYCRLDEDGELHGIFIKCITGLKQRVARDKRLGTYQPSERHQRRNEQIRLRTALQSMKNPIRRPVVEARQRLRRAQDELRKAQIAEDSEQEDRWRVEVDEAAELLAEARRNRRMQWQREWRQKQKSQSSQDKEHENASESG</sequence>
<feature type="region of interest" description="Disordered" evidence="2">
    <location>
        <begin position="300"/>
        <end position="326"/>
    </location>
</feature>
<dbReference type="AlphaFoldDB" id="W5J5I9"/>
<evidence type="ECO:0000256" key="1">
    <source>
        <dbReference type="SAM" id="Coils"/>
    </source>
</evidence>
<feature type="compositionally biased region" description="Basic and acidic residues" evidence="2">
    <location>
        <begin position="315"/>
        <end position="326"/>
    </location>
</feature>
<feature type="coiled-coil region" evidence="1">
    <location>
        <begin position="250"/>
        <end position="296"/>
    </location>
</feature>
<reference evidence="3" key="3">
    <citation type="journal article" date="2013" name="Nucleic Acids Res.">
        <title>The genome of Anopheles darlingi, the main neotropical malaria vector.</title>
        <authorList>
            <person name="Marinotti O."/>
            <person name="Cerqueira G.C."/>
            <person name="de Almeida L.G."/>
            <person name="Ferro M.I."/>
            <person name="Loreto E.L."/>
            <person name="Zaha A."/>
            <person name="Teixeira S.M."/>
            <person name="Wespiser A.R."/>
            <person name="Almeida E Silva A."/>
            <person name="Schlindwein A.D."/>
            <person name="Pacheco A.C."/>
            <person name="Silva A.L."/>
            <person name="Graveley B.R."/>
            <person name="Walenz B.P."/>
            <person name="Lima Bde A."/>
            <person name="Ribeiro C.A."/>
            <person name="Nunes-Silva C.G."/>
            <person name="de Carvalho C.R."/>
            <person name="Soares C.M."/>
            <person name="de Menezes C.B."/>
            <person name="Matiolli C."/>
            <person name="Caffrey D."/>
            <person name="Araujo D.A."/>
            <person name="de Oliveira D.M."/>
            <person name="Golenbock D."/>
            <person name="Grisard E.C."/>
            <person name="Fantinatti-Garboggini F."/>
            <person name="de Carvalho F.M."/>
            <person name="Barcellos F.G."/>
            <person name="Prosdocimi F."/>
            <person name="May G."/>
            <person name="Azevedo Junior G.M."/>
            <person name="Guimaraes G.M."/>
            <person name="Goldman G.H."/>
            <person name="Padilha I.Q."/>
            <person name="Batista Jda S."/>
            <person name="Ferro J.A."/>
            <person name="Ribeiro J.M."/>
            <person name="Fietto J.L."/>
            <person name="Dabbas K.M."/>
            <person name="Cerdeira L."/>
            <person name="Agnez-Lima L.F."/>
            <person name="Brocchi M."/>
            <person name="de Carvalho M.O."/>
            <person name="Teixeira Mde M."/>
            <person name="Diniz Maia Mde M."/>
            <person name="Goldman M.H."/>
            <person name="Cruz Schneider M.P."/>
            <person name="Felipe M.S."/>
            <person name="Hungria M."/>
            <person name="Nicolas M.F."/>
            <person name="Pereira M."/>
            <person name="Montes M.A."/>
            <person name="Cantao M.E."/>
            <person name="Vincentz M."/>
            <person name="Rafael M.S."/>
            <person name="Silverman N."/>
            <person name="Stoco P.H."/>
            <person name="Souza R.C."/>
            <person name="Vicentini R."/>
            <person name="Gazzinelli R.T."/>
            <person name="Neves Rde O."/>
            <person name="Silva R."/>
            <person name="Astolfi-Filho S."/>
            <person name="Maciel T.E."/>
            <person name="Urmenyi T.P."/>
            <person name="Tadei W.P."/>
            <person name="Camargo E.P."/>
            <person name="de Vasconcelos A.T."/>
        </authorList>
    </citation>
    <scope>NUCLEOTIDE SEQUENCE</scope>
</reference>
<organism evidence="3">
    <name type="scientific">Anopheles darlingi</name>
    <name type="common">Mosquito</name>
    <dbReference type="NCBI Taxonomy" id="43151"/>
    <lineage>
        <taxon>Eukaryota</taxon>
        <taxon>Metazoa</taxon>
        <taxon>Ecdysozoa</taxon>
        <taxon>Arthropoda</taxon>
        <taxon>Hexapoda</taxon>
        <taxon>Insecta</taxon>
        <taxon>Pterygota</taxon>
        <taxon>Neoptera</taxon>
        <taxon>Endopterygota</taxon>
        <taxon>Diptera</taxon>
        <taxon>Nematocera</taxon>
        <taxon>Culicoidea</taxon>
        <taxon>Culicidae</taxon>
        <taxon>Anophelinae</taxon>
        <taxon>Anopheles</taxon>
    </lineage>
</organism>
<evidence type="ECO:0000313" key="3">
    <source>
        <dbReference type="EMBL" id="ETN58130.1"/>
    </source>
</evidence>
<keyword evidence="5" id="KW-1185">Reference proteome</keyword>
<keyword evidence="1" id="KW-0175">Coiled coil</keyword>